<organism evidence="2 3">
    <name type="scientific">Lentilactobacillus sunkii</name>
    <dbReference type="NCBI Taxonomy" id="481719"/>
    <lineage>
        <taxon>Bacteria</taxon>
        <taxon>Bacillati</taxon>
        <taxon>Bacillota</taxon>
        <taxon>Bacilli</taxon>
        <taxon>Lactobacillales</taxon>
        <taxon>Lactobacillaceae</taxon>
        <taxon>Lentilactobacillus</taxon>
    </lineage>
</organism>
<accession>A0A1E7XJA5</accession>
<dbReference type="Proteomes" id="UP000177010">
    <property type="component" value="Unassembled WGS sequence"/>
</dbReference>
<dbReference type="PANTHER" id="PTHR35149">
    <property type="entry name" value="SLL5132 PROTEIN"/>
    <property type="match status" value="1"/>
</dbReference>
<reference evidence="2 3" key="1">
    <citation type="submission" date="2016-09" db="EMBL/GenBank/DDBJ databases">
        <title>Genome Sequence of Lactobacillus sunkii Strain CG01.</title>
        <authorList>
            <person name="Poehlein A."/>
            <person name="Gabris C."/>
            <person name="Bengelsdorf F.R."/>
            <person name="Duerre P."/>
            <person name="Daniel R."/>
        </authorList>
    </citation>
    <scope>NUCLEOTIDE SEQUENCE [LARGE SCALE GENOMIC DNA]</scope>
    <source>
        <strain evidence="2 3">CG_D</strain>
    </source>
</reference>
<dbReference type="Pfam" id="PF03235">
    <property type="entry name" value="GmrSD_N"/>
    <property type="match status" value="1"/>
</dbReference>
<dbReference type="STRING" id="481719.LASUN_01170"/>
<evidence type="ECO:0000313" key="2">
    <source>
        <dbReference type="EMBL" id="OFA13118.1"/>
    </source>
</evidence>
<sequence length="581" mass="67152">MVSIVNIPVPSNYLIGELFEHYSFIVPLYQRNYDWDDPQIEDFLDDLSEIFQGHRDSHFFGQIVAYQRDDNRQEIIDGQQRLTTSLLFLACLKDNAEKLYTSKFGNNQQQVDPKLGTSLKLISTNVDGIIRGDEEYGDAAMVVGQSSSDNELDRCFFDITHGNNISTISKNMPKPIKKMERAYDSMHKWVRKYIQEETTLTDQITVLKSIYRSFVKKFYIVMISTSSLTDAFTIFETLNSRGKSLEPSDIIKNQLFSVLDKNIRDANKQWKNISSTFSSDSKEITKFIRAYWAAKERKVSESKLYRSISQKIKTPDQAETFLRELNELVMLYQVLQSPSSQKRNRQVFTNRSIIQIIDILDKMNVKLYYPIAMAVYHQQFDENDMLLVLHKILSVYVRHRVINKETTNTLETGFSDIARKIWSMDLGTTDKIIDALNSNLLQSNDSIEASFSVLEKHGGQKGAKKWTLLYLISKLYESEYGDFKEQGAYFEVFHDEDFRLIHINSSEELGEHLDRIGNWTILEKGLADKLENDEMSLIIALSNSELNGNRSLISSLESGTWNEDAIDKRQAHFKEGIAEIW</sequence>
<evidence type="ECO:0000259" key="1">
    <source>
        <dbReference type="Pfam" id="PF03235"/>
    </source>
</evidence>
<dbReference type="AlphaFoldDB" id="A0A1E7XJA5"/>
<dbReference type="InterPro" id="IPR004919">
    <property type="entry name" value="GmrSD_N"/>
</dbReference>
<protein>
    <recommendedName>
        <fullName evidence="1">GmrSD restriction endonucleases N-terminal domain-containing protein</fullName>
    </recommendedName>
</protein>
<dbReference type="RefSeq" id="WP_070366898.1">
    <property type="nucleotide sequence ID" value="NZ_JAZHVW010000013.1"/>
</dbReference>
<dbReference type="PANTHER" id="PTHR35149:SF1">
    <property type="entry name" value="DUF5655 DOMAIN-CONTAINING PROTEIN"/>
    <property type="match status" value="1"/>
</dbReference>
<evidence type="ECO:0000313" key="3">
    <source>
        <dbReference type="Proteomes" id="UP000177010"/>
    </source>
</evidence>
<name>A0A1E7XJA5_9LACO</name>
<proteinExistence type="predicted"/>
<feature type="domain" description="GmrSD restriction endonucleases N-terminal" evidence="1">
    <location>
        <begin position="15"/>
        <end position="256"/>
    </location>
</feature>
<dbReference type="EMBL" id="MIQE01000002">
    <property type="protein sequence ID" value="OFA13118.1"/>
    <property type="molecule type" value="Genomic_DNA"/>
</dbReference>
<gene>
    <name evidence="2" type="ORF">LASUN_01170</name>
</gene>
<comment type="caution">
    <text evidence="2">The sequence shown here is derived from an EMBL/GenBank/DDBJ whole genome shotgun (WGS) entry which is preliminary data.</text>
</comment>